<dbReference type="InterPro" id="IPR014718">
    <property type="entry name" value="GH-type_carb-bd"/>
</dbReference>
<evidence type="ECO:0000313" key="2">
    <source>
        <dbReference type="Proteomes" id="UP001165395"/>
    </source>
</evidence>
<dbReference type="Gene3D" id="2.70.98.10">
    <property type="match status" value="1"/>
</dbReference>
<reference evidence="1" key="1">
    <citation type="submission" date="2021-10" db="EMBL/GenBank/DDBJ databases">
        <title>The complete genome sequence of Leeia sp. TBRC 13508.</title>
        <authorList>
            <person name="Charoenyingcharoen P."/>
            <person name="Yukphan P."/>
        </authorList>
    </citation>
    <scope>NUCLEOTIDE SEQUENCE</scope>
    <source>
        <strain evidence="1">TBRC 13508</strain>
    </source>
</reference>
<comment type="caution">
    <text evidence="1">The sequence shown here is derived from an EMBL/GenBank/DDBJ whole genome shotgun (WGS) entry which is preliminary data.</text>
</comment>
<evidence type="ECO:0008006" key="3">
    <source>
        <dbReference type="Google" id="ProtNLM"/>
    </source>
</evidence>
<dbReference type="RefSeq" id="WP_227181817.1">
    <property type="nucleotide sequence ID" value="NZ_JAJBZT010000011.1"/>
</dbReference>
<gene>
    <name evidence="1" type="ORF">LIN78_15735</name>
</gene>
<organism evidence="1 2">
    <name type="scientific">Leeia speluncae</name>
    <dbReference type="NCBI Taxonomy" id="2884804"/>
    <lineage>
        <taxon>Bacteria</taxon>
        <taxon>Pseudomonadati</taxon>
        <taxon>Pseudomonadota</taxon>
        <taxon>Betaproteobacteria</taxon>
        <taxon>Neisseriales</taxon>
        <taxon>Leeiaceae</taxon>
        <taxon>Leeia</taxon>
    </lineage>
</organism>
<dbReference type="Proteomes" id="UP001165395">
    <property type="component" value="Unassembled WGS sequence"/>
</dbReference>
<sequence length="324" mass="36254">MSTTWQLQWAFGEANVQALGGMLAPVTFQFPDGRSISPLHTAFWGEQNDPALSGIMRRLRGEWACLPYGPACHPSQIPSDWLKKPLSDEWDHGYCANHEWQLLSQTDHELSIAIVYPENQVIEKLVRTFSVNPMAAEISVNTMVYAKESVTLPFALHPTFRTEGEEVEIIDKGFELVHTYPYSPEPGVSQLVPNSHCGSLKAVPSEQGNLDLTHLPLEQVTEELLQLADCTGRLSIRYHKAKVDVHLDWDTPHLPDALIWISNGGRSHYPWGGKHYALGIEPCNSFFDLTRVVEPPKSHPLSRRNGIHFTSGTPVSIAYKISAE</sequence>
<evidence type="ECO:0000313" key="1">
    <source>
        <dbReference type="EMBL" id="MCB6184998.1"/>
    </source>
</evidence>
<dbReference type="EMBL" id="JAJBZT010000011">
    <property type="protein sequence ID" value="MCB6184998.1"/>
    <property type="molecule type" value="Genomic_DNA"/>
</dbReference>
<protein>
    <recommendedName>
        <fullName evidence="3">Aldose 1-epimerase</fullName>
    </recommendedName>
</protein>
<accession>A0ABS8DBJ3</accession>
<keyword evidence="2" id="KW-1185">Reference proteome</keyword>
<name>A0ABS8DBJ3_9NEIS</name>
<proteinExistence type="predicted"/>